<dbReference type="RefSeq" id="WP_109644103.1">
    <property type="nucleotide sequence ID" value="NZ_QGGB01000002.1"/>
</dbReference>
<feature type="signal peptide" evidence="1">
    <location>
        <begin position="1"/>
        <end position="20"/>
    </location>
</feature>
<evidence type="ECO:0000313" key="2">
    <source>
        <dbReference type="EMBL" id="PWN07703.1"/>
    </source>
</evidence>
<dbReference type="Proteomes" id="UP000245533">
    <property type="component" value="Unassembled WGS sequence"/>
</dbReference>
<reference evidence="2 3" key="1">
    <citation type="submission" date="2018-05" db="EMBL/GenBank/DDBJ databases">
        <title>Rhodohalobacter halophilus gen. nov., sp. nov., a moderately halophilic member of the family Balneolaceae.</title>
        <authorList>
            <person name="Liu Z.-W."/>
        </authorList>
    </citation>
    <scope>NUCLEOTIDE SEQUENCE [LARGE SCALE GENOMIC DNA]</scope>
    <source>
        <strain evidence="2 3">8A47</strain>
    </source>
</reference>
<organism evidence="2 3">
    <name type="scientific">Rhodohalobacter mucosus</name>
    <dbReference type="NCBI Taxonomy" id="2079485"/>
    <lineage>
        <taxon>Bacteria</taxon>
        <taxon>Pseudomonadati</taxon>
        <taxon>Balneolota</taxon>
        <taxon>Balneolia</taxon>
        <taxon>Balneolales</taxon>
        <taxon>Balneolaceae</taxon>
        <taxon>Rhodohalobacter</taxon>
    </lineage>
</organism>
<evidence type="ECO:0000313" key="3">
    <source>
        <dbReference type="Proteomes" id="UP000245533"/>
    </source>
</evidence>
<feature type="chain" id="PRO_5016233518" evidence="1">
    <location>
        <begin position="21"/>
        <end position="301"/>
    </location>
</feature>
<keyword evidence="3" id="KW-1185">Reference proteome</keyword>
<dbReference type="AlphaFoldDB" id="A0A316TSV5"/>
<sequence length="301" mass="32846">MKTTNIYIIIATAAALALFAGCNTVNPVDQELTEEEIELTGEIVGESLSGERGGLMSTMYDAFSTVSQDGISYGQVSETGGALLSENSVNRSSESEWSAEYNPETGEHIISFRRSFEGPFVSKSLSVLNKYIFTDPDGEFLEFPRRDQDLIETIDFKGMKSGSVESARKSSSFSRVDTLFTSGLYSESPILSMDGSHDGEGEMTVQLREADGTAERSYKVRLNLIDVQLDKEVVQTNGTLEEGVTGLITYTVELQGSSNGQSREKTISGTIEMTGDGTALLRFDRIQKVLRLGLRSGEVNQ</sequence>
<keyword evidence="1" id="KW-0732">Signal</keyword>
<gene>
    <name evidence="2" type="ORF">DDZ15_01385</name>
</gene>
<accession>A0A316TSV5</accession>
<comment type="caution">
    <text evidence="2">The sequence shown here is derived from an EMBL/GenBank/DDBJ whole genome shotgun (WGS) entry which is preliminary data.</text>
</comment>
<dbReference type="OrthoDB" id="1523591at2"/>
<protein>
    <submittedName>
        <fullName evidence="2">Uncharacterized protein</fullName>
    </submittedName>
</protein>
<dbReference type="EMBL" id="QGGB01000002">
    <property type="protein sequence ID" value="PWN07703.1"/>
    <property type="molecule type" value="Genomic_DNA"/>
</dbReference>
<proteinExistence type="predicted"/>
<name>A0A316TSV5_9BACT</name>
<evidence type="ECO:0000256" key="1">
    <source>
        <dbReference type="SAM" id="SignalP"/>
    </source>
</evidence>
<dbReference type="PROSITE" id="PS51257">
    <property type="entry name" value="PROKAR_LIPOPROTEIN"/>
    <property type="match status" value="1"/>
</dbReference>